<feature type="region of interest" description="Disordered" evidence="1">
    <location>
        <begin position="1"/>
        <end position="77"/>
    </location>
</feature>
<evidence type="ECO:0000313" key="2">
    <source>
        <dbReference type="EMBL" id="KAJ1203616.1"/>
    </source>
</evidence>
<keyword evidence="3" id="KW-1185">Reference proteome</keyword>
<dbReference type="EMBL" id="JANPWB010000003">
    <property type="protein sequence ID" value="KAJ1203616.1"/>
    <property type="molecule type" value="Genomic_DNA"/>
</dbReference>
<name>A0AAV7VS86_PLEWA</name>
<organism evidence="2 3">
    <name type="scientific">Pleurodeles waltl</name>
    <name type="common">Iberian ribbed newt</name>
    <dbReference type="NCBI Taxonomy" id="8319"/>
    <lineage>
        <taxon>Eukaryota</taxon>
        <taxon>Metazoa</taxon>
        <taxon>Chordata</taxon>
        <taxon>Craniata</taxon>
        <taxon>Vertebrata</taxon>
        <taxon>Euteleostomi</taxon>
        <taxon>Amphibia</taxon>
        <taxon>Batrachia</taxon>
        <taxon>Caudata</taxon>
        <taxon>Salamandroidea</taxon>
        <taxon>Salamandridae</taxon>
        <taxon>Pleurodelinae</taxon>
        <taxon>Pleurodeles</taxon>
    </lineage>
</organism>
<evidence type="ECO:0000313" key="3">
    <source>
        <dbReference type="Proteomes" id="UP001066276"/>
    </source>
</evidence>
<comment type="caution">
    <text evidence="2">The sequence shown here is derived from an EMBL/GenBank/DDBJ whole genome shotgun (WGS) entry which is preliminary data.</text>
</comment>
<evidence type="ECO:0000256" key="1">
    <source>
        <dbReference type="SAM" id="MobiDB-lite"/>
    </source>
</evidence>
<protein>
    <submittedName>
        <fullName evidence="2">Uncharacterized protein</fullName>
    </submittedName>
</protein>
<reference evidence="2" key="1">
    <citation type="journal article" date="2022" name="bioRxiv">
        <title>Sequencing and chromosome-scale assembly of the giantPleurodeles waltlgenome.</title>
        <authorList>
            <person name="Brown T."/>
            <person name="Elewa A."/>
            <person name="Iarovenko S."/>
            <person name="Subramanian E."/>
            <person name="Araus A.J."/>
            <person name="Petzold A."/>
            <person name="Susuki M."/>
            <person name="Suzuki K.-i.T."/>
            <person name="Hayashi T."/>
            <person name="Toyoda A."/>
            <person name="Oliveira C."/>
            <person name="Osipova E."/>
            <person name="Leigh N.D."/>
            <person name="Simon A."/>
            <person name="Yun M.H."/>
        </authorList>
    </citation>
    <scope>NUCLEOTIDE SEQUENCE</scope>
    <source>
        <strain evidence="2">20211129_DDA</strain>
        <tissue evidence="2">Liver</tissue>
    </source>
</reference>
<sequence length="194" mass="19680">MRRVGRSCTGRRIRRPARAGGAAEERSRPRRGPPEDSSCLVLVGACGPAGGRRPDAPSRAVSRSEAGAATGAGERDRWSAVAAPARAPCGLGLPCAGWDPWSYRRAGAATPGEAAGEKPPGLTANNNSRRKYLPVAGRPLSLGAGPGARRLRGRLRCGCVGAGSPPGLPGEEAAVCTPPQEHITGVTVAAALGP</sequence>
<accession>A0AAV7VS86</accession>
<proteinExistence type="predicted"/>
<dbReference type="Proteomes" id="UP001066276">
    <property type="component" value="Chromosome 2_1"/>
</dbReference>
<feature type="compositionally biased region" description="Basic residues" evidence="1">
    <location>
        <begin position="1"/>
        <end position="17"/>
    </location>
</feature>
<gene>
    <name evidence="2" type="ORF">NDU88_007400</name>
</gene>
<dbReference type="AlphaFoldDB" id="A0AAV7VS86"/>